<dbReference type="RefSeq" id="WP_348262401.1">
    <property type="nucleotide sequence ID" value="NZ_CP121196.1"/>
</dbReference>
<evidence type="ECO:0008006" key="2">
    <source>
        <dbReference type="Google" id="ProtNLM"/>
    </source>
</evidence>
<organism evidence="1">
    <name type="scientific">Telmatobacter sp. DSM 110680</name>
    <dbReference type="NCBI Taxonomy" id="3036704"/>
    <lineage>
        <taxon>Bacteria</taxon>
        <taxon>Pseudomonadati</taxon>
        <taxon>Acidobacteriota</taxon>
        <taxon>Terriglobia</taxon>
        <taxon>Terriglobales</taxon>
        <taxon>Acidobacteriaceae</taxon>
        <taxon>Telmatobacter</taxon>
    </lineage>
</organism>
<reference evidence="1" key="1">
    <citation type="submission" date="2023-03" db="EMBL/GenBank/DDBJ databases">
        <title>Edaphobacter sp.</title>
        <authorList>
            <person name="Huber K.J."/>
            <person name="Papendorf J."/>
            <person name="Pilke C."/>
            <person name="Bunk B."/>
            <person name="Sproeer C."/>
            <person name="Pester M."/>
        </authorList>
    </citation>
    <scope>NUCLEOTIDE SEQUENCE</scope>
    <source>
        <strain evidence="1">DSM 110680</strain>
    </source>
</reference>
<name>A0AAU7DHP9_9BACT</name>
<sequence length="299" mass="33810">MTSISIREYVNALKREGKNIPQDESGTYWRRGEGGYLVRMPVFDLSAPDPARINRLLRSDHAPMISYVIEPSEEHPANAKLYICRDQSYNMDKLAKKVRFSIKKSSVLRFEWLSKEIFLANGLPAFRDSCKRNGLADGTSEVFQQKFRTWFNNPANGVIGAWKDDNLIAYYSTTAVDDWVEIGGESTNEGLVFNPNNGLVDRLLTEFLVERKFRVVSYGLSSIQESSNAEGLHHFKVKVGFEAIPVRRVFVPHPYLRPLINRFSLALGHRALRIFPGSRGLRKGCGVLSRLVQTSPSPG</sequence>
<dbReference type="EMBL" id="CP121196">
    <property type="protein sequence ID" value="XBH17170.1"/>
    <property type="molecule type" value="Genomic_DNA"/>
</dbReference>
<evidence type="ECO:0000313" key="1">
    <source>
        <dbReference type="EMBL" id="XBH17170.1"/>
    </source>
</evidence>
<accession>A0AAU7DHP9</accession>
<dbReference type="AlphaFoldDB" id="A0AAU7DHP9"/>
<gene>
    <name evidence="1" type="ORF">P8935_21710</name>
</gene>
<dbReference type="InterPro" id="IPR016181">
    <property type="entry name" value="Acyl_CoA_acyltransferase"/>
</dbReference>
<protein>
    <recommendedName>
        <fullName evidence="2">Acetyltransferase (GNAT) domain-containing protein</fullName>
    </recommendedName>
</protein>
<dbReference type="SUPFAM" id="SSF55729">
    <property type="entry name" value="Acyl-CoA N-acyltransferases (Nat)"/>
    <property type="match status" value="1"/>
</dbReference>
<proteinExistence type="predicted"/>